<dbReference type="Gene3D" id="3.30.300.20">
    <property type="match status" value="1"/>
</dbReference>
<dbReference type="InterPro" id="IPR000238">
    <property type="entry name" value="RbfA"/>
</dbReference>
<dbReference type="NCBIfam" id="TIGR00082">
    <property type="entry name" value="rbfA"/>
    <property type="match status" value="1"/>
</dbReference>
<comment type="similarity">
    <text evidence="2">Belongs to the RbfA family.</text>
</comment>
<dbReference type="GO" id="GO:0005829">
    <property type="term" value="C:cytosol"/>
    <property type="evidence" value="ECO:0007669"/>
    <property type="project" value="TreeGrafter"/>
</dbReference>
<protein>
    <recommendedName>
        <fullName evidence="2">Ribosome-binding factor A</fullName>
    </recommendedName>
</protein>
<keyword evidence="2" id="KW-0963">Cytoplasm</keyword>
<dbReference type="Pfam" id="PF02033">
    <property type="entry name" value="RBFA"/>
    <property type="match status" value="1"/>
</dbReference>
<comment type="caution">
    <text evidence="3">The sequence shown here is derived from an EMBL/GenBank/DDBJ whole genome shotgun (WGS) entry which is preliminary data.</text>
</comment>
<evidence type="ECO:0000256" key="1">
    <source>
        <dbReference type="ARBA" id="ARBA00022517"/>
    </source>
</evidence>
<comment type="function">
    <text evidence="2">One of several proteins that assist in the late maturation steps of the functional core of the 30S ribosomal subunit. Associates with free 30S ribosomal subunits (but not with 30S subunits that are part of 70S ribosomes or polysomes). Required for efficient processing of 16S rRNA. May interact with the 5'-terminal helix region of 16S rRNA.</text>
</comment>
<dbReference type="PANTHER" id="PTHR33515">
    <property type="entry name" value="RIBOSOME-BINDING FACTOR A, CHLOROPLASTIC-RELATED"/>
    <property type="match status" value="1"/>
</dbReference>
<comment type="subunit">
    <text evidence="2">Monomer. Binds 30S ribosomal subunits, but not 50S ribosomal subunits or 70S ribosomes.</text>
</comment>
<evidence type="ECO:0000256" key="2">
    <source>
        <dbReference type="HAMAP-Rule" id="MF_00003"/>
    </source>
</evidence>
<evidence type="ECO:0000313" key="4">
    <source>
        <dbReference type="Proteomes" id="UP000315498"/>
    </source>
</evidence>
<organism evidence="3 4">
    <name type="scientific">SAR86 cluster bacterium</name>
    <dbReference type="NCBI Taxonomy" id="2030880"/>
    <lineage>
        <taxon>Bacteria</taxon>
        <taxon>Pseudomonadati</taxon>
        <taxon>Pseudomonadota</taxon>
        <taxon>Gammaproteobacteria</taxon>
        <taxon>SAR86 cluster</taxon>
    </lineage>
</organism>
<reference evidence="3 4" key="1">
    <citation type="submission" date="2019-02" db="EMBL/GenBank/DDBJ databases">
        <title>Prokaryotic population dynamics and viral predation in marine succession experiment using metagenomics: the confinement effect.</title>
        <authorList>
            <person name="Haro-Moreno J.M."/>
            <person name="Rodriguez-Valera F."/>
            <person name="Lopez-Perez M."/>
        </authorList>
    </citation>
    <scope>NUCLEOTIDE SEQUENCE [LARGE SCALE GENOMIC DNA]</scope>
    <source>
        <strain evidence="3">MED-G161</strain>
    </source>
</reference>
<dbReference type="GO" id="GO:0030490">
    <property type="term" value="P:maturation of SSU-rRNA"/>
    <property type="evidence" value="ECO:0007669"/>
    <property type="project" value="UniProtKB-UniRule"/>
</dbReference>
<name>A0A520MVN7_9GAMM</name>
<accession>A0A520MVN7</accession>
<keyword evidence="1 2" id="KW-0690">Ribosome biogenesis</keyword>
<evidence type="ECO:0000313" key="3">
    <source>
        <dbReference type="EMBL" id="RZO25292.1"/>
    </source>
</evidence>
<dbReference type="PROSITE" id="PS01319">
    <property type="entry name" value="RBFA"/>
    <property type="match status" value="1"/>
</dbReference>
<dbReference type="GO" id="GO:0043024">
    <property type="term" value="F:ribosomal small subunit binding"/>
    <property type="evidence" value="ECO:0007669"/>
    <property type="project" value="TreeGrafter"/>
</dbReference>
<dbReference type="AlphaFoldDB" id="A0A520MVN7"/>
<dbReference type="Proteomes" id="UP000315498">
    <property type="component" value="Unassembled WGS sequence"/>
</dbReference>
<dbReference type="HAMAP" id="MF_00003">
    <property type="entry name" value="RbfA"/>
    <property type="match status" value="1"/>
</dbReference>
<comment type="subcellular location">
    <subcellularLocation>
        <location evidence="2">Cytoplasm</location>
    </subcellularLocation>
</comment>
<dbReference type="InterPro" id="IPR023799">
    <property type="entry name" value="RbfA_dom_sf"/>
</dbReference>
<gene>
    <name evidence="2 3" type="primary">rbfA</name>
    <name evidence="3" type="ORF">EVA94_01225</name>
</gene>
<dbReference type="InterPro" id="IPR020053">
    <property type="entry name" value="Ribosome-bd_factorA_CS"/>
</dbReference>
<proteinExistence type="inferred from homology"/>
<dbReference type="SUPFAM" id="SSF89919">
    <property type="entry name" value="Ribosome-binding factor A, RbfA"/>
    <property type="match status" value="1"/>
</dbReference>
<dbReference type="EMBL" id="SHBG01000007">
    <property type="protein sequence ID" value="RZO25292.1"/>
    <property type="molecule type" value="Genomic_DNA"/>
</dbReference>
<dbReference type="InterPro" id="IPR015946">
    <property type="entry name" value="KH_dom-like_a/b"/>
</dbReference>
<dbReference type="PANTHER" id="PTHR33515:SF1">
    <property type="entry name" value="RIBOSOME-BINDING FACTOR A, CHLOROPLASTIC-RELATED"/>
    <property type="match status" value="1"/>
</dbReference>
<sequence length="115" mass="13246">MASNRAEKVSDLLKKEISLIITNEIKDPRLQNINITAVKVSDDIGIATVFYSIIGESIHKSDSKIDDRILKKFSGMIRSNLAKKIKIRRIPKIIFRFDESIEYSENIEKLLRNLK</sequence>